<dbReference type="EMBL" id="NPBJ01000023">
    <property type="protein sequence ID" value="PAD99427.1"/>
    <property type="molecule type" value="Genomic_DNA"/>
</dbReference>
<accession>A0ABX4GX29</accession>
<feature type="compositionally biased region" description="Polar residues" evidence="1">
    <location>
        <begin position="302"/>
        <end position="312"/>
    </location>
</feature>
<dbReference type="Proteomes" id="UP000216852">
    <property type="component" value="Unassembled WGS sequence"/>
</dbReference>
<feature type="compositionally biased region" description="Low complexity" evidence="1">
    <location>
        <begin position="240"/>
        <end position="255"/>
    </location>
</feature>
<sequence length="416" mass="46196">MFTKILTVIIAAAVLSTGGYYTYTKIINPEKKEAAAETPAPKEEEKVKEFTDDEVKEAAEKSVELVYAALLKGQEEYDFVKGNYDIEKLKEIIQPIATESFLEDKMPELAEATYCECDANPKPHLAFDSRVEITKENENYIVTAIAAGNDMDNNAYVYTIKLVNDKNELKLDDWSSEQPTENLKLTSDEAAALLQATYEDDFENISEYDAEEDKIYVFTNSTNWEIGVNSVNGMLTQSTAEQETTDADAAASDSTVSEDQETEEEPVEEVSNETETEEDNTLGNAEEAKEPDTQAETAEPASETTINLSDYNGFWSTGNNDGSPYMNFEAMDENTAQVMVTSDQPPNAIRMASVDGTITITDNQAALHYDEDGQGNQGDIHFVFGDGQITVTTELTQKGENPFWMFFDGTHVLYPN</sequence>
<gene>
    <name evidence="2" type="ORF">CHH48_13275</name>
</gene>
<proteinExistence type="predicted"/>
<reference evidence="2 3" key="1">
    <citation type="submission" date="2017-07" db="EMBL/GenBank/DDBJ databases">
        <title>Isolation and whole genome analysis of endospore-forming bacteria from heroin.</title>
        <authorList>
            <person name="Kalinowski J."/>
            <person name="Ahrens B."/>
            <person name="Al-Dilaimi A."/>
            <person name="Winkler A."/>
            <person name="Wibberg D."/>
            <person name="Schleenbecker U."/>
            <person name="Ruckert C."/>
            <person name="Wolfel R."/>
            <person name="Grass G."/>
        </authorList>
    </citation>
    <scope>NUCLEOTIDE SEQUENCE [LARGE SCALE GENOMIC DNA]</scope>
    <source>
        <strain evidence="2 3">7517-1</strain>
    </source>
</reference>
<evidence type="ECO:0000256" key="1">
    <source>
        <dbReference type="SAM" id="MobiDB-lite"/>
    </source>
</evidence>
<evidence type="ECO:0000313" key="3">
    <source>
        <dbReference type="Proteomes" id="UP000216852"/>
    </source>
</evidence>
<dbReference type="RefSeq" id="WP_095219634.1">
    <property type="nucleotide sequence ID" value="NZ_NPBJ01000023.1"/>
</dbReference>
<keyword evidence="3" id="KW-1185">Reference proteome</keyword>
<comment type="caution">
    <text evidence="2">The sequence shown here is derived from an EMBL/GenBank/DDBJ whole genome shotgun (WGS) entry which is preliminary data.</text>
</comment>
<protein>
    <submittedName>
        <fullName evidence="2">Uncharacterized protein</fullName>
    </submittedName>
</protein>
<name>A0ABX4GX29_9BACI</name>
<feature type="compositionally biased region" description="Acidic residues" evidence="1">
    <location>
        <begin position="256"/>
        <end position="280"/>
    </location>
</feature>
<organism evidence="2 3">
    <name type="scientific">Terribacillus saccharophilus</name>
    <dbReference type="NCBI Taxonomy" id="361277"/>
    <lineage>
        <taxon>Bacteria</taxon>
        <taxon>Bacillati</taxon>
        <taxon>Bacillota</taxon>
        <taxon>Bacilli</taxon>
        <taxon>Bacillales</taxon>
        <taxon>Bacillaceae</taxon>
        <taxon>Terribacillus</taxon>
    </lineage>
</organism>
<feature type="region of interest" description="Disordered" evidence="1">
    <location>
        <begin position="240"/>
        <end position="312"/>
    </location>
</feature>
<evidence type="ECO:0000313" key="2">
    <source>
        <dbReference type="EMBL" id="PAD99427.1"/>
    </source>
</evidence>